<dbReference type="PANTHER" id="PTHR38119:SF1">
    <property type="entry name" value="BTB DOMAIN-CONTAINING PROTEIN"/>
    <property type="match status" value="1"/>
</dbReference>
<keyword evidence="2" id="KW-1185">Reference proteome</keyword>
<sequence>VANSLAQHRQTLFVSIKNNPIRLMNLALALEDDAIYTECLIHLIGAYKAIKDLAKFTMLPEWLRQLIAKKEKELNEWRIETERDLFSCTIRIDPGNRPVFPVGSQIETWLVVQLFRDTLANRFAALEKSKRLSGTLVRQIKRAGDEYMDYEHVKELCRNILKSEWKDLAHDLKLIKGYAATIVSDLAKNELMIDPDEHGIGYLTCTKVRAQDIPWK</sequence>
<organism evidence="1 2">
    <name type="scientific">Lophiostoma macrostomum CBS 122681</name>
    <dbReference type="NCBI Taxonomy" id="1314788"/>
    <lineage>
        <taxon>Eukaryota</taxon>
        <taxon>Fungi</taxon>
        <taxon>Dikarya</taxon>
        <taxon>Ascomycota</taxon>
        <taxon>Pezizomycotina</taxon>
        <taxon>Dothideomycetes</taxon>
        <taxon>Pleosporomycetidae</taxon>
        <taxon>Pleosporales</taxon>
        <taxon>Lophiostomataceae</taxon>
        <taxon>Lophiostoma</taxon>
    </lineage>
</organism>
<gene>
    <name evidence="1" type="ORF">K491DRAFT_577216</name>
</gene>
<name>A0A6A6SZH2_9PLEO</name>
<proteinExistence type="predicted"/>
<protein>
    <submittedName>
        <fullName evidence="1">Uncharacterized protein</fullName>
    </submittedName>
</protein>
<feature type="non-terminal residue" evidence="1">
    <location>
        <position position="1"/>
    </location>
</feature>
<dbReference type="EMBL" id="MU004404">
    <property type="protein sequence ID" value="KAF2652351.1"/>
    <property type="molecule type" value="Genomic_DNA"/>
</dbReference>
<dbReference type="OrthoDB" id="5280838at2759"/>
<dbReference type="Proteomes" id="UP000799324">
    <property type="component" value="Unassembled WGS sequence"/>
</dbReference>
<dbReference type="PANTHER" id="PTHR38119">
    <property type="entry name" value="BTB DOMAIN-CONTAINING PROTEIN-RELATED"/>
    <property type="match status" value="1"/>
</dbReference>
<evidence type="ECO:0000313" key="2">
    <source>
        <dbReference type="Proteomes" id="UP000799324"/>
    </source>
</evidence>
<evidence type="ECO:0000313" key="1">
    <source>
        <dbReference type="EMBL" id="KAF2652351.1"/>
    </source>
</evidence>
<dbReference type="AlphaFoldDB" id="A0A6A6SZH2"/>
<feature type="non-terminal residue" evidence="1">
    <location>
        <position position="216"/>
    </location>
</feature>
<accession>A0A6A6SZH2</accession>
<reference evidence="1" key="1">
    <citation type="journal article" date="2020" name="Stud. Mycol.">
        <title>101 Dothideomycetes genomes: a test case for predicting lifestyles and emergence of pathogens.</title>
        <authorList>
            <person name="Haridas S."/>
            <person name="Albert R."/>
            <person name="Binder M."/>
            <person name="Bloem J."/>
            <person name="Labutti K."/>
            <person name="Salamov A."/>
            <person name="Andreopoulos B."/>
            <person name="Baker S."/>
            <person name="Barry K."/>
            <person name="Bills G."/>
            <person name="Bluhm B."/>
            <person name="Cannon C."/>
            <person name="Castanera R."/>
            <person name="Culley D."/>
            <person name="Daum C."/>
            <person name="Ezra D."/>
            <person name="Gonzalez J."/>
            <person name="Henrissat B."/>
            <person name="Kuo A."/>
            <person name="Liang C."/>
            <person name="Lipzen A."/>
            <person name="Lutzoni F."/>
            <person name="Magnuson J."/>
            <person name="Mondo S."/>
            <person name="Nolan M."/>
            <person name="Ohm R."/>
            <person name="Pangilinan J."/>
            <person name="Park H.-J."/>
            <person name="Ramirez L."/>
            <person name="Alfaro M."/>
            <person name="Sun H."/>
            <person name="Tritt A."/>
            <person name="Yoshinaga Y."/>
            <person name="Zwiers L.-H."/>
            <person name="Turgeon B."/>
            <person name="Goodwin S."/>
            <person name="Spatafora J."/>
            <person name="Crous P."/>
            <person name="Grigoriev I."/>
        </authorList>
    </citation>
    <scope>NUCLEOTIDE SEQUENCE</scope>
    <source>
        <strain evidence="1">CBS 122681</strain>
    </source>
</reference>